<dbReference type="InterPro" id="IPR007021">
    <property type="entry name" value="DUF659"/>
</dbReference>
<evidence type="ECO:0000259" key="1">
    <source>
        <dbReference type="Pfam" id="PF04937"/>
    </source>
</evidence>
<dbReference type="InterPro" id="IPR012337">
    <property type="entry name" value="RNaseH-like_sf"/>
</dbReference>
<dbReference type="Pfam" id="PF04937">
    <property type="entry name" value="DUF659"/>
    <property type="match status" value="1"/>
</dbReference>
<dbReference type="SUPFAM" id="SSF53098">
    <property type="entry name" value="Ribonuclease H-like"/>
    <property type="match status" value="1"/>
</dbReference>
<dbReference type="PANTHER" id="PTHR32166">
    <property type="entry name" value="OSJNBA0013A04.12 PROTEIN"/>
    <property type="match status" value="1"/>
</dbReference>
<comment type="caution">
    <text evidence="3">The sequence shown here is derived from an EMBL/GenBank/DDBJ whole genome shotgun (WGS) entry which is preliminary data.</text>
</comment>
<dbReference type="Pfam" id="PF05699">
    <property type="entry name" value="Dimer_Tnp_hAT"/>
    <property type="match status" value="1"/>
</dbReference>
<organism evidence="3 4">
    <name type="scientific">Quercus rubra</name>
    <name type="common">Northern red oak</name>
    <name type="synonym">Quercus borealis</name>
    <dbReference type="NCBI Taxonomy" id="3512"/>
    <lineage>
        <taxon>Eukaryota</taxon>
        <taxon>Viridiplantae</taxon>
        <taxon>Streptophyta</taxon>
        <taxon>Embryophyta</taxon>
        <taxon>Tracheophyta</taxon>
        <taxon>Spermatophyta</taxon>
        <taxon>Magnoliopsida</taxon>
        <taxon>eudicotyledons</taxon>
        <taxon>Gunneridae</taxon>
        <taxon>Pentapetalae</taxon>
        <taxon>rosids</taxon>
        <taxon>fabids</taxon>
        <taxon>Fagales</taxon>
        <taxon>Fagaceae</taxon>
        <taxon>Quercus</taxon>
    </lineage>
</organism>
<gene>
    <name evidence="3" type="ORF">RGQ29_015100</name>
</gene>
<dbReference type="GO" id="GO:0046983">
    <property type="term" value="F:protein dimerization activity"/>
    <property type="evidence" value="ECO:0007669"/>
    <property type="project" value="InterPro"/>
</dbReference>
<dbReference type="EMBL" id="JAXUIC010000003">
    <property type="protein sequence ID" value="KAK4597420.1"/>
    <property type="molecule type" value="Genomic_DNA"/>
</dbReference>
<name>A0AAN7FNH7_QUERU</name>
<evidence type="ECO:0000313" key="4">
    <source>
        <dbReference type="Proteomes" id="UP001324115"/>
    </source>
</evidence>
<keyword evidence="4" id="KW-1185">Reference proteome</keyword>
<protein>
    <recommendedName>
        <fullName evidence="5">DUF659 domain-containing protein</fullName>
    </recommendedName>
</protein>
<evidence type="ECO:0000313" key="3">
    <source>
        <dbReference type="EMBL" id="KAK4597420.1"/>
    </source>
</evidence>
<dbReference type="PANTHER" id="PTHR32166:SF122">
    <property type="entry name" value="OS09G0499600 PROTEIN"/>
    <property type="match status" value="1"/>
</dbReference>
<reference evidence="3 4" key="1">
    <citation type="journal article" date="2023" name="G3 (Bethesda)">
        <title>A haplotype-resolved chromosome-scale genome for Quercus rubra L. provides insights into the genetics of adaptive traits for red oak species.</title>
        <authorList>
            <person name="Kapoor B."/>
            <person name="Jenkins J."/>
            <person name="Schmutz J."/>
            <person name="Zhebentyayeva T."/>
            <person name="Kuelheim C."/>
            <person name="Coggeshall M."/>
            <person name="Heim C."/>
            <person name="Lasky J.R."/>
            <person name="Leites L."/>
            <person name="Islam-Faridi N."/>
            <person name="Romero-Severson J."/>
            <person name="DeLeo V.L."/>
            <person name="Lucas S.M."/>
            <person name="Lazic D."/>
            <person name="Gailing O."/>
            <person name="Carlson J."/>
            <person name="Staton M."/>
        </authorList>
    </citation>
    <scope>NUCLEOTIDE SEQUENCE [LARGE SCALE GENOMIC DNA]</scope>
    <source>
        <strain evidence="3">Pseudo-F2</strain>
    </source>
</reference>
<feature type="domain" description="HAT C-terminal dimerisation" evidence="2">
    <location>
        <begin position="387"/>
        <end position="441"/>
    </location>
</feature>
<evidence type="ECO:0000259" key="2">
    <source>
        <dbReference type="Pfam" id="PF05699"/>
    </source>
</evidence>
<sequence>MDAYLKGKSNSKQVTLPYLVKDRIATCLAICRFFYAHAIPFHLVKSPLFKKMMDLVANYGKELKLPTYRETGVTFLKKEVENMHFTLDKYKNEWKKTGCTLMLDGWMDNRERSITNFLVNKIGEENVVQVVTDSALAYVSAGEKLMEKRRKIFWNPCTAHCIDLMLHDIDAKKITVFIYHHIWVLDLMRKYTKGRELARQGVTRFATAYLTLKSIYKQKIGLRSMFASEEWAKSPYAKKFWPAIKFCLKCVISLVKVLRLVDGDAKPAMGYIYEAMDRAKEQIQKNFNDVQRRYKPILRIIKTRWEFQLHRPLHAVAYFLNPKFHYDSNFVANEEVRVGLYEMIERMCPTTLERCRIDLQLEKFDKAKGLFGKEMAILTRTKKQPVHCKEFQNLAIRVLSLTCSATGCEKNLSTFDHVHTKKRNRLEQQRVNALVFVNYNINLELRQIKREENGDSYDPICLSDMESDDEWITKKEEPCLPEETSLMDIHECFEVNEEGCGSRNLNAKKKSKEKVIEVEEPEEIVDVGDDEEGVQEDANDEMILQDDEDDNFIDLDYGDDFDDFDKAVMNMIRKKSILTNIICSDFEL</sequence>
<accession>A0AAN7FNH7</accession>
<dbReference type="InterPro" id="IPR008906">
    <property type="entry name" value="HATC_C_dom"/>
</dbReference>
<proteinExistence type="predicted"/>
<feature type="domain" description="DUF659" evidence="1">
    <location>
        <begin position="119"/>
        <end position="171"/>
    </location>
</feature>
<dbReference type="AlphaFoldDB" id="A0AAN7FNH7"/>
<dbReference type="Proteomes" id="UP001324115">
    <property type="component" value="Unassembled WGS sequence"/>
</dbReference>
<evidence type="ECO:0008006" key="5">
    <source>
        <dbReference type="Google" id="ProtNLM"/>
    </source>
</evidence>